<dbReference type="Proteomes" id="UP000198869">
    <property type="component" value="Unassembled WGS sequence"/>
</dbReference>
<dbReference type="EMBL" id="FNDW01000024">
    <property type="protein sequence ID" value="SDI92713.1"/>
    <property type="molecule type" value="Genomic_DNA"/>
</dbReference>
<proteinExistence type="predicted"/>
<name>A0A1G8PJP9_9FLAO</name>
<dbReference type="STRING" id="311334.SAMN05421846_1243"/>
<dbReference type="AlphaFoldDB" id="A0A1G8PJP9"/>
<evidence type="ECO:0000313" key="2">
    <source>
        <dbReference type="Proteomes" id="UP000198869"/>
    </source>
</evidence>
<reference evidence="2" key="1">
    <citation type="submission" date="2016-10" db="EMBL/GenBank/DDBJ databases">
        <authorList>
            <person name="Varghese N."/>
            <person name="Submissions S."/>
        </authorList>
    </citation>
    <scope>NUCLEOTIDE SEQUENCE [LARGE SCALE GENOMIC DNA]</scope>
    <source>
        <strain evidence="2">DSM 17071</strain>
    </source>
</reference>
<organism evidence="1 2">
    <name type="scientific">Chryseobacterium taeanense</name>
    <dbReference type="NCBI Taxonomy" id="311334"/>
    <lineage>
        <taxon>Bacteria</taxon>
        <taxon>Pseudomonadati</taxon>
        <taxon>Bacteroidota</taxon>
        <taxon>Flavobacteriia</taxon>
        <taxon>Flavobacteriales</taxon>
        <taxon>Weeksellaceae</taxon>
        <taxon>Chryseobacterium group</taxon>
        <taxon>Chryseobacterium</taxon>
    </lineage>
</organism>
<feature type="non-terminal residue" evidence="1">
    <location>
        <position position="1"/>
    </location>
</feature>
<protein>
    <submittedName>
        <fullName evidence="1">Uncharacterized protein</fullName>
    </submittedName>
</protein>
<gene>
    <name evidence="1" type="ORF">SAMN05421846_1243</name>
</gene>
<evidence type="ECO:0000313" key="1">
    <source>
        <dbReference type="EMBL" id="SDI92713.1"/>
    </source>
</evidence>
<sequence length="255" mass="28108">DTFENPDDGSGNVGYDYPPLGGGYENPADSIAINKTPCEKGKNLLDITKANLKPLIKNGMYAYINNSSTGEAGIYLKKDNAGNITTEVAPYVADAMLPVKAGGTYYSAVHTHPNITYPMFSWSDIYTLYTLEMKSSTANSGQSSLVLVCQDDNGVKQTYMIAFENIGTMMEDTFNNPENIGCSHEEIKTRMDYLLQIKYDQEANKTNPNYESVFLQFNFGTNIGLYKANNDLTGFSKLQITSNIPNAQVQPINCN</sequence>
<keyword evidence="2" id="KW-1185">Reference proteome</keyword>
<dbReference type="RefSeq" id="WP_175443685.1">
    <property type="nucleotide sequence ID" value="NZ_FNDW01000024.1"/>
</dbReference>
<accession>A0A1G8PJP9</accession>